<organism evidence="2 3">
    <name type="scientific">Methyloversatilis universalis (strain ATCC BAA-1314 / DSM 25237 / JCM 13912 / CCUG 52030 / FAM5)</name>
    <dbReference type="NCBI Taxonomy" id="1000565"/>
    <lineage>
        <taxon>Bacteria</taxon>
        <taxon>Pseudomonadati</taxon>
        <taxon>Pseudomonadota</taxon>
        <taxon>Betaproteobacteria</taxon>
        <taxon>Nitrosomonadales</taxon>
        <taxon>Sterolibacteriaceae</taxon>
        <taxon>Methyloversatilis</taxon>
    </lineage>
</organism>
<name>F5REH7_METUF</name>
<dbReference type="EMBL" id="AFHG01000052">
    <property type="protein sequence ID" value="EGK71308.1"/>
    <property type="molecule type" value="Genomic_DNA"/>
</dbReference>
<gene>
    <name evidence="2" type="ORF">METUNv1_02698</name>
</gene>
<dbReference type="AlphaFoldDB" id="F5REH7"/>
<accession>F5REH7</accession>
<feature type="region of interest" description="Disordered" evidence="1">
    <location>
        <begin position="105"/>
        <end position="170"/>
    </location>
</feature>
<evidence type="ECO:0000256" key="1">
    <source>
        <dbReference type="SAM" id="MobiDB-lite"/>
    </source>
</evidence>
<proteinExistence type="predicted"/>
<sequence>MIGERLHHRVDLGQTDAVADAGGGQAGAIGLVQQRGAVELHAADREAATIGGRPCRLGLQIGAFAARPAAIQLFALARLALLFFQQQALRVTDGAVDVGLLRRRRDRQQTAQQQRGGRAETRHEIGLCGEWTDSGNSPSGKNRTSVAGAGDHRPPSTGGRAHGHGSGCSR</sequence>
<evidence type="ECO:0000313" key="3">
    <source>
        <dbReference type="Proteomes" id="UP000005019"/>
    </source>
</evidence>
<reference evidence="2 3" key="1">
    <citation type="journal article" date="2011" name="J. Bacteriol.">
        <title>Genome sequence of Methyloversatilis universalis FAM5T, a methylotrophic representative of the order Rhodocyclales.</title>
        <authorList>
            <person name="Kittichotirat W."/>
            <person name="Good N.M."/>
            <person name="Hall R."/>
            <person name="Bringel F."/>
            <person name="Lajus A."/>
            <person name="Medigue C."/>
            <person name="Smalley N.E."/>
            <person name="Beck D."/>
            <person name="Bumgarner R."/>
            <person name="Vuilleumier S."/>
            <person name="Kalyuzhnaya M.G."/>
        </authorList>
    </citation>
    <scope>NUCLEOTIDE SEQUENCE [LARGE SCALE GENOMIC DNA]</scope>
    <source>
        <strain evidence="3">ATCC BAA-1314 / JCM 13912 / FAM5</strain>
    </source>
</reference>
<evidence type="ECO:0000313" key="2">
    <source>
        <dbReference type="EMBL" id="EGK71308.1"/>
    </source>
</evidence>
<keyword evidence="3" id="KW-1185">Reference proteome</keyword>
<protein>
    <submittedName>
        <fullName evidence="2">Uncharacterized protein</fullName>
    </submittedName>
</protein>
<dbReference type="Proteomes" id="UP000005019">
    <property type="component" value="Unassembled WGS sequence"/>
</dbReference>
<feature type="compositionally biased region" description="Polar residues" evidence="1">
    <location>
        <begin position="133"/>
        <end position="145"/>
    </location>
</feature>
<comment type="caution">
    <text evidence="2">The sequence shown here is derived from an EMBL/GenBank/DDBJ whole genome shotgun (WGS) entry which is preliminary data.</text>
</comment>